<gene>
    <name evidence="2" type="ORF">CAUJ_LOCUS5240</name>
</gene>
<organism evidence="2 3">
    <name type="scientific">Caenorhabditis auriculariae</name>
    <dbReference type="NCBI Taxonomy" id="2777116"/>
    <lineage>
        <taxon>Eukaryota</taxon>
        <taxon>Metazoa</taxon>
        <taxon>Ecdysozoa</taxon>
        <taxon>Nematoda</taxon>
        <taxon>Chromadorea</taxon>
        <taxon>Rhabditida</taxon>
        <taxon>Rhabditina</taxon>
        <taxon>Rhabditomorpha</taxon>
        <taxon>Rhabditoidea</taxon>
        <taxon>Rhabditidae</taxon>
        <taxon>Peloderinae</taxon>
        <taxon>Caenorhabditis</taxon>
    </lineage>
</organism>
<name>A0A8S1H1B2_9PELO</name>
<reference evidence="2" key="1">
    <citation type="submission" date="2020-10" db="EMBL/GenBank/DDBJ databases">
        <authorList>
            <person name="Kikuchi T."/>
        </authorList>
    </citation>
    <scope>NUCLEOTIDE SEQUENCE</scope>
    <source>
        <strain evidence="2">NKZ352</strain>
    </source>
</reference>
<feature type="region of interest" description="Disordered" evidence="1">
    <location>
        <begin position="231"/>
        <end position="270"/>
    </location>
</feature>
<dbReference type="OrthoDB" id="5809356at2759"/>
<dbReference type="EMBL" id="CAJGYM010000010">
    <property type="protein sequence ID" value="CAD6189321.1"/>
    <property type="molecule type" value="Genomic_DNA"/>
</dbReference>
<proteinExistence type="predicted"/>
<evidence type="ECO:0000313" key="2">
    <source>
        <dbReference type="EMBL" id="CAD6189321.1"/>
    </source>
</evidence>
<comment type="caution">
    <text evidence="2">The sequence shown here is derived from an EMBL/GenBank/DDBJ whole genome shotgun (WGS) entry which is preliminary data.</text>
</comment>
<evidence type="ECO:0000313" key="3">
    <source>
        <dbReference type="Proteomes" id="UP000835052"/>
    </source>
</evidence>
<dbReference type="AlphaFoldDB" id="A0A8S1H1B2"/>
<protein>
    <submittedName>
        <fullName evidence="2">Uncharacterized protein</fullName>
    </submittedName>
</protein>
<evidence type="ECO:0000256" key="1">
    <source>
        <dbReference type="SAM" id="MobiDB-lite"/>
    </source>
</evidence>
<dbReference type="Proteomes" id="UP000835052">
    <property type="component" value="Unassembled WGS sequence"/>
</dbReference>
<sequence length="326" mass="37498">MQRQLPVRRKEIVYRRTYVDHVNSRFDEDFAKHKPLYRDSQTSGGNYIVFKCNPTSLEDVKRLWRKTDELTYFVRKLANAAAEKKPEWNDQTKKIDEISDRLAKLEQQKPGVGTCQEVKKPDQELENEVQNPDINQKMDDLSAIIKKLQSKVDGINSLSADSIDEILCVVNDTRCDLEEKIINTRKLGEQKWFSMEQKLDLLQNQQAGVALKMQELVNLLSALSVSSRSRDASPKIFRSSPSSLSSSTMERGDAQMATAVQEPKKEEQLKTLSSDEILERVYELNSLRDPERQDFNSESSESMIAPLDVETRRLSQPALYQTRTHL</sequence>
<accession>A0A8S1H1B2</accession>
<keyword evidence="3" id="KW-1185">Reference proteome</keyword>